<accession>A0A0R1U437</accession>
<dbReference type="SUPFAM" id="SSF51569">
    <property type="entry name" value="Aldolase"/>
    <property type="match status" value="1"/>
</dbReference>
<keyword evidence="5" id="KW-0119">Carbohydrate metabolism</keyword>
<evidence type="ECO:0000256" key="4">
    <source>
        <dbReference type="ARBA" id="ARBA00023239"/>
    </source>
</evidence>
<evidence type="ECO:0000256" key="3">
    <source>
        <dbReference type="ARBA" id="ARBA00011233"/>
    </source>
</evidence>
<evidence type="ECO:0000256" key="5">
    <source>
        <dbReference type="ARBA" id="ARBA00023277"/>
    </source>
</evidence>
<evidence type="ECO:0000313" key="7">
    <source>
        <dbReference type="Proteomes" id="UP000050816"/>
    </source>
</evidence>
<evidence type="ECO:0000256" key="1">
    <source>
        <dbReference type="ARBA" id="ARBA00004761"/>
    </source>
</evidence>
<organism evidence="6 7">
    <name type="scientific">Limosilactobacillus ingluviei DSM 15946</name>
    <dbReference type="NCBI Taxonomy" id="1423760"/>
    <lineage>
        <taxon>Bacteria</taxon>
        <taxon>Bacillati</taxon>
        <taxon>Bacillota</taxon>
        <taxon>Bacilli</taxon>
        <taxon>Lactobacillales</taxon>
        <taxon>Lactobacillaceae</taxon>
        <taxon>Limosilactobacillus</taxon>
    </lineage>
</organism>
<dbReference type="NCBIfam" id="TIGR01182">
    <property type="entry name" value="eda"/>
    <property type="match status" value="1"/>
</dbReference>
<dbReference type="RefSeq" id="WP_056955459.1">
    <property type="nucleotide sequence ID" value="NZ_AZFK01000083.1"/>
</dbReference>
<evidence type="ECO:0000256" key="2">
    <source>
        <dbReference type="ARBA" id="ARBA00006906"/>
    </source>
</evidence>
<dbReference type="Pfam" id="PF01081">
    <property type="entry name" value="Aldolase"/>
    <property type="match status" value="1"/>
</dbReference>
<dbReference type="PATRIC" id="fig|1423760.3.peg.603"/>
<name>A0A0R1U437_9LACO</name>
<dbReference type="GO" id="GO:0016829">
    <property type="term" value="F:lyase activity"/>
    <property type="evidence" value="ECO:0007669"/>
    <property type="project" value="UniProtKB-KW"/>
</dbReference>
<sequence length="214" mass="22979">MKRAKLLQKMVETGIIAVIRSETPAKALKTVEALVAGGITGIELTFSVPHASRVIEQVVDRYEGTNVVVGAGTVLDVTSARLAIMAGAKFIVSPTFSKEVAFLCNLYQVPYVPGVYTPNEAQQALEYGAELVKLFPGKLAGPMVIDEFHGPFPYLNVMPSGGVNVANLVDWFAAGAKVVAVGGDLLEPAKHDDYAAVTAKATEYIAKWREWQQN</sequence>
<dbReference type="Proteomes" id="UP000050816">
    <property type="component" value="Unassembled WGS sequence"/>
</dbReference>
<dbReference type="EMBL" id="AZFK01000083">
    <property type="protein sequence ID" value="KRL88025.1"/>
    <property type="molecule type" value="Genomic_DNA"/>
</dbReference>
<evidence type="ECO:0000313" key="6">
    <source>
        <dbReference type="EMBL" id="KRL88025.1"/>
    </source>
</evidence>
<proteinExistence type="inferred from homology"/>
<reference evidence="6 7" key="1">
    <citation type="journal article" date="2015" name="Genome Announc.">
        <title>Expanding the biotechnology potential of lactobacilli through comparative genomics of 213 strains and associated genera.</title>
        <authorList>
            <person name="Sun Z."/>
            <person name="Harris H.M."/>
            <person name="McCann A."/>
            <person name="Guo C."/>
            <person name="Argimon S."/>
            <person name="Zhang W."/>
            <person name="Yang X."/>
            <person name="Jeffery I.B."/>
            <person name="Cooney J.C."/>
            <person name="Kagawa T.F."/>
            <person name="Liu W."/>
            <person name="Song Y."/>
            <person name="Salvetti E."/>
            <person name="Wrobel A."/>
            <person name="Rasinkangas P."/>
            <person name="Parkhill J."/>
            <person name="Rea M.C."/>
            <person name="O'Sullivan O."/>
            <person name="Ritari J."/>
            <person name="Douillard F.P."/>
            <person name="Paul Ross R."/>
            <person name="Yang R."/>
            <person name="Briner A.E."/>
            <person name="Felis G.E."/>
            <person name="de Vos W.M."/>
            <person name="Barrangou R."/>
            <person name="Klaenhammer T.R."/>
            <person name="Caufield P.W."/>
            <person name="Cui Y."/>
            <person name="Zhang H."/>
            <person name="O'Toole P.W."/>
        </authorList>
    </citation>
    <scope>NUCLEOTIDE SEQUENCE [LARGE SCALE GENOMIC DNA]</scope>
    <source>
        <strain evidence="6 7">DSM 15946</strain>
    </source>
</reference>
<dbReference type="AlphaFoldDB" id="A0A0R1U437"/>
<comment type="subunit">
    <text evidence="3">Homotrimer.</text>
</comment>
<dbReference type="PANTHER" id="PTHR30246:SF1">
    <property type="entry name" value="2-DEHYDRO-3-DEOXY-6-PHOSPHOGALACTONATE ALDOLASE-RELATED"/>
    <property type="match status" value="1"/>
</dbReference>
<comment type="similarity">
    <text evidence="2">Belongs to the KHG/KDPG aldolase family.</text>
</comment>
<protein>
    <submittedName>
        <fullName evidence="6">Keto-hydroxyglutarate-aldolase keto-deoxy-phosphogluconate aldolase</fullName>
    </submittedName>
</protein>
<dbReference type="PANTHER" id="PTHR30246">
    <property type="entry name" value="2-KETO-3-DEOXY-6-PHOSPHOGLUCONATE ALDOLASE"/>
    <property type="match status" value="1"/>
</dbReference>
<dbReference type="InterPro" id="IPR013785">
    <property type="entry name" value="Aldolase_TIM"/>
</dbReference>
<keyword evidence="4" id="KW-0456">Lyase</keyword>
<dbReference type="CDD" id="cd00452">
    <property type="entry name" value="KDPG_aldolase"/>
    <property type="match status" value="1"/>
</dbReference>
<gene>
    <name evidence="6" type="ORF">FC43_GL000581</name>
</gene>
<comment type="pathway">
    <text evidence="1">Carbohydrate acid metabolism.</text>
</comment>
<dbReference type="NCBIfam" id="NF005119">
    <property type="entry name" value="PRK06552.1"/>
    <property type="match status" value="1"/>
</dbReference>
<comment type="caution">
    <text evidence="6">The sequence shown here is derived from an EMBL/GenBank/DDBJ whole genome shotgun (WGS) entry which is preliminary data.</text>
</comment>
<dbReference type="Gene3D" id="3.20.20.70">
    <property type="entry name" value="Aldolase class I"/>
    <property type="match status" value="1"/>
</dbReference>
<dbReference type="InterPro" id="IPR000887">
    <property type="entry name" value="Aldlse_KDPG_KHG"/>
</dbReference>